<name>A0AAU9NZI3_9ASTR</name>
<dbReference type="Proteomes" id="UP001157418">
    <property type="component" value="Unassembled WGS sequence"/>
</dbReference>
<feature type="compositionally biased region" description="Basic and acidic residues" evidence="1">
    <location>
        <begin position="164"/>
        <end position="174"/>
    </location>
</feature>
<gene>
    <name evidence="2" type="ORF">LVIROSA_LOCUS29143</name>
</gene>
<dbReference type="AlphaFoldDB" id="A0AAU9NZI3"/>
<feature type="region of interest" description="Disordered" evidence="1">
    <location>
        <begin position="153"/>
        <end position="398"/>
    </location>
</feature>
<accession>A0AAU9NZI3</accession>
<keyword evidence="3" id="KW-1185">Reference proteome</keyword>
<proteinExistence type="predicted"/>
<organism evidence="2 3">
    <name type="scientific">Lactuca virosa</name>
    <dbReference type="NCBI Taxonomy" id="75947"/>
    <lineage>
        <taxon>Eukaryota</taxon>
        <taxon>Viridiplantae</taxon>
        <taxon>Streptophyta</taxon>
        <taxon>Embryophyta</taxon>
        <taxon>Tracheophyta</taxon>
        <taxon>Spermatophyta</taxon>
        <taxon>Magnoliopsida</taxon>
        <taxon>eudicotyledons</taxon>
        <taxon>Gunneridae</taxon>
        <taxon>Pentapetalae</taxon>
        <taxon>asterids</taxon>
        <taxon>campanulids</taxon>
        <taxon>Asterales</taxon>
        <taxon>Asteraceae</taxon>
        <taxon>Cichorioideae</taxon>
        <taxon>Cichorieae</taxon>
        <taxon>Lactucinae</taxon>
        <taxon>Lactuca</taxon>
    </lineage>
</organism>
<evidence type="ECO:0000256" key="1">
    <source>
        <dbReference type="SAM" id="MobiDB-lite"/>
    </source>
</evidence>
<evidence type="ECO:0000313" key="3">
    <source>
        <dbReference type="Proteomes" id="UP001157418"/>
    </source>
</evidence>
<feature type="compositionally biased region" description="Basic and acidic residues" evidence="1">
    <location>
        <begin position="320"/>
        <end position="335"/>
    </location>
</feature>
<sequence>MKQKFMRCNNRAWERDLGEEHLGKSSKAKLGTRGKQGYTSVDTLWKVVEFLAVIREFELIFRVDICKVHQGIAARRRHDQLVLPEISGITENRRKGIGETVSAEILAVEHRSSLESLKDLGTCVFHHFSKHGGQTEKDEEKIELSKEVKDVPVTATSVVANPPAEKKRTRRDDSEVANSPIEKKRTRRDTIVADLSHNTSKEDKGEKLGRGRSKNISEERIVEVPETQNNADKGTRQSRRNKATVEVPTVMNQNVSKVESVNEKKVTRSKAPLAKKSYGSKAEVQQLEEPSEPARRRNGTKRKSVVQKAQGKGSKKPSVGKKEIVKETEKPESPIRKTVVKKQSKDASEKKKKAAASGSGRKNSRKRSGDPIIEDQIIKLEPVSTHKDSVAKKRARVL</sequence>
<feature type="compositionally biased region" description="Basic residues" evidence="1">
    <location>
        <begin position="296"/>
        <end position="305"/>
    </location>
</feature>
<comment type="caution">
    <text evidence="2">The sequence shown here is derived from an EMBL/GenBank/DDBJ whole genome shotgun (WGS) entry which is preliminary data.</text>
</comment>
<dbReference type="EMBL" id="CAKMRJ010005412">
    <property type="protein sequence ID" value="CAH1443207.1"/>
    <property type="molecule type" value="Genomic_DNA"/>
</dbReference>
<reference evidence="2 3" key="1">
    <citation type="submission" date="2022-01" db="EMBL/GenBank/DDBJ databases">
        <authorList>
            <person name="Xiong W."/>
            <person name="Schranz E."/>
        </authorList>
    </citation>
    <scope>NUCLEOTIDE SEQUENCE [LARGE SCALE GENOMIC DNA]</scope>
</reference>
<evidence type="ECO:0000313" key="2">
    <source>
        <dbReference type="EMBL" id="CAH1443207.1"/>
    </source>
</evidence>
<feature type="compositionally biased region" description="Basic and acidic residues" evidence="1">
    <location>
        <begin position="199"/>
        <end position="223"/>
    </location>
</feature>
<protein>
    <submittedName>
        <fullName evidence="2">Uncharacterized protein</fullName>
    </submittedName>
</protein>